<protein>
    <recommendedName>
        <fullName evidence="6 18">Uroporphyrinogen decarboxylase</fullName>
        <ecNumber evidence="5 18">4.1.1.37</ecNumber>
    </recommendedName>
</protein>
<dbReference type="eggNOG" id="KOG2683">
    <property type="taxonomic scope" value="Eukaryota"/>
</dbReference>
<evidence type="ECO:0000313" key="21">
    <source>
        <dbReference type="EMBL" id="ERF73648.1"/>
    </source>
</evidence>
<keyword evidence="7" id="KW-0963">Cytoplasm</keyword>
<dbReference type="AlphaFoldDB" id="U1GN19"/>
<dbReference type="InterPro" id="IPR026591">
    <property type="entry name" value="Sirtuin_cat_small_dom_sf"/>
</dbReference>
<dbReference type="PANTHER" id="PTHR21091">
    <property type="entry name" value="METHYLTETRAHYDROFOLATE:HOMOCYSTEINE METHYLTRANSFERASE RELATED"/>
    <property type="match status" value="1"/>
</dbReference>
<sequence>MYKPLMRIPYTGPLPPPIILPKSASTVAGATSALAQFLSAPPSPRLRDLDHGHYDRTVFLTGAGISVASGLADYRGENGTYTQNKSYRPIYFNEFVDSHEARKRYWARSFLGWSSLHKAKPNAAHFAIGDLAKKGFISSVITQNVDSFHSQAHSHTPIVELHGYLRALVCINCHQLMPRDQFQQALARLNPAWATFLEELLSTGALDTENPAERRKKGYRTNPDGDADVPGAPYTTFRYPACPTCLTTAPELRDGSRGHVETDQDGAWSTKSNAGILKPNVVMFGESIPSKVKIAAEEAIDEAGKIVIIGSSLATYSAWRLAKRAHEREVMPHNFAPLKNDRLLKAARGEVVDRPPIWVMRQAGRYLPEYHEVKGKHDFFECCRSPEIASTLTLQPVDRYEAIDAAIIFSDILVIPQAMGMEVKMVDGQGPTFSEPLRSPTDGQYQTILDKTVDVEAELDYVYRAITRTREKLAGRVPLIGFCGAPWTLLCYMIEGGGSKIFKEVKTWIYRYPEESQALLKKIASICVEYLAQQVVAGAQLVQVFDSWAGELSPSTFKEFVLPHLKYIAKMLPKRLEELGENIVPMTVFAKGAWYALDELCEIGYQVVGLDWLHSPAEAFRTARGRVTLQGNADPGVLYGGQKAITRAVEEMVHGFGGGKQGWIVNLGHGITPFVKPDDLKFFFDEILRCTKQ</sequence>
<keyword evidence="9 18" id="KW-0210">Decarboxylase</keyword>
<evidence type="ECO:0000256" key="4">
    <source>
        <dbReference type="ARBA" id="ARBA00009935"/>
    </source>
</evidence>
<comment type="catalytic activity">
    <reaction evidence="14 18">
        <text>uroporphyrinogen III + 4 H(+) = coproporphyrinogen III + 4 CO2</text>
        <dbReference type="Rhea" id="RHEA:19865"/>
        <dbReference type="ChEBI" id="CHEBI:15378"/>
        <dbReference type="ChEBI" id="CHEBI:16526"/>
        <dbReference type="ChEBI" id="CHEBI:57308"/>
        <dbReference type="ChEBI" id="CHEBI:57309"/>
        <dbReference type="EC" id="4.1.1.37"/>
    </reaction>
</comment>
<dbReference type="InterPro" id="IPR038071">
    <property type="entry name" value="UROD/MetE-like_sf"/>
</dbReference>
<dbReference type="GO" id="GO:0070403">
    <property type="term" value="F:NAD+ binding"/>
    <property type="evidence" value="ECO:0007669"/>
    <property type="project" value="InterPro"/>
</dbReference>
<dbReference type="OrthoDB" id="339900at2759"/>
<dbReference type="EC" id="4.1.1.37" evidence="5 18"/>
<keyword evidence="13 18" id="KW-0627">Porphyrin biosynthesis</keyword>
<dbReference type="EMBL" id="KE720941">
    <property type="protein sequence ID" value="ERF73648.1"/>
    <property type="molecule type" value="Genomic_DNA"/>
</dbReference>
<dbReference type="NCBIfam" id="TIGR01464">
    <property type="entry name" value="hemE"/>
    <property type="match status" value="1"/>
</dbReference>
<dbReference type="eggNOG" id="KOG2872">
    <property type="taxonomic scope" value="Eukaryota"/>
</dbReference>
<comment type="subcellular location">
    <subcellularLocation>
        <location evidence="1">Cytoplasm</location>
    </subcellularLocation>
</comment>
<evidence type="ECO:0000256" key="18">
    <source>
        <dbReference type="RuleBase" id="RU000554"/>
    </source>
</evidence>
<feature type="binding site" evidence="17">
    <location>
        <position position="173"/>
    </location>
    <ligand>
        <name>Zn(2+)</name>
        <dbReference type="ChEBI" id="CHEBI:29105"/>
    </ligand>
</feature>
<dbReference type="Pfam" id="PF02146">
    <property type="entry name" value="SIR2"/>
    <property type="match status" value="1"/>
</dbReference>
<evidence type="ECO:0000256" key="13">
    <source>
        <dbReference type="ARBA" id="ARBA00023244"/>
    </source>
</evidence>
<keyword evidence="12 18" id="KW-0456">Lyase</keyword>
<gene>
    <name evidence="21" type="ORF">EPUS_00901</name>
</gene>
<dbReference type="GO" id="GO:0004853">
    <property type="term" value="F:uroporphyrinogen decarboxylase activity"/>
    <property type="evidence" value="ECO:0007669"/>
    <property type="project" value="UniProtKB-EC"/>
</dbReference>
<evidence type="ECO:0000256" key="3">
    <source>
        <dbReference type="ARBA" id="ARBA00006924"/>
    </source>
</evidence>
<keyword evidence="11" id="KW-0350">Heme biosynthesis</keyword>
<dbReference type="GO" id="GO:0046872">
    <property type="term" value="F:metal ion binding"/>
    <property type="evidence" value="ECO:0007669"/>
    <property type="project" value="UniProtKB-KW"/>
</dbReference>
<dbReference type="RefSeq" id="XP_007800651.1">
    <property type="nucleotide sequence ID" value="XM_007802460.1"/>
</dbReference>
<dbReference type="GO" id="GO:0005829">
    <property type="term" value="C:cytosol"/>
    <property type="evidence" value="ECO:0007669"/>
    <property type="project" value="TreeGrafter"/>
</dbReference>
<name>U1GN19_ENDPU</name>
<comment type="catalytic activity">
    <reaction evidence="15">
        <text>uroporphyrinogen I + 4 H(+) = coproporphyrinogen I + 4 CO2</text>
        <dbReference type="Rhea" id="RHEA:31239"/>
        <dbReference type="ChEBI" id="CHEBI:15378"/>
        <dbReference type="ChEBI" id="CHEBI:16526"/>
        <dbReference type="ChEBI" id="CHEBI:62626"/>
        <dbReference type="ChEBI" id="CHEBI:62631"/>
    </reaction>
</comment>
<evidence type="ECO:0000256" key="9">
    <source>
        <dbReference type="ARBA" id="ARBA00022793"/>
    </source>
</evidence>
<dbReference type="PANTHER" id="PTHR21091:SF169">
    <property type="entry name" value="UROPORPHYRINOGEN DECARBOXYLASE"/>
    <property type="match status" value="1"/>
</dbReference>
<keyword evidence="17" id="KW-0862">Zinc</keyword>
<evidence type="ECO:0000256" key="10">
    <source>
        <dbReference type="ARBA" id="ARBA00023027"/>
    </source>
</evidence>
<dbReference type="SUPFAM" id="SSF52467">
    <property type="entry name" value="DHS-like NAD/FAD-binding domain"/>
    <property type="match status" value="1"/>
</dbReference>
<comment type="pathway">
    <text evidence="2 18">Porphyrin-containing compound metabolism; protoporphyrin-IX biosynthesis; coproporphyrinogen-III from 5-aminolevulinate: step 4/4.</text>
</comment>
<comment type="similarity">
    <text evidence="4 19">Belongs to the uroporphyrinogen decarboxylase family.</text>
</comment>
<evidence type="ECO:0000256" key="16">
    <source>
        <dbReference type="ARBA" id="ARBA00058098"/>
    </source>
</evidence>
<dbReference type="InterPro" id="IPR029035">
    <property type="entry name" value="DHS-like_NAD/FAD-binding_dom"/>
</dbReference>
<dbReference type="Proteomes" id="UP000019373">
    <property type="component" value="Unassembled WGS sequence"/>
</dbReference>
<evidence type="ECO:0000256" key="17">
    <source>
        <dbReference type="PROSITE-ProRule" id="PRU00236"/>
    </source>
</evidence>
<evidence type="ECO:0000256" key="11">
    <source>
        <dbReference type="ARBA" id="ARBA00023133"/>
    </source>
</evidence>
<evidence type="ECO:0000256" key="1">
    <source>
        <dbReference type="ARBA" id="ARBA00004496"/>
    </source>
</evidence>
<reference evidence="22" key="1">
    <citation type="journal article" date="2014" name="BMC Genomics">
        <title>Genome characteristics reveal the impact of lichenization on lichen-forming fungus Endocarpon pusillum Hedwig (Verrucariales, Ascomycota).</title>
        <authorList>
            <person name="Wang Y.-Y."/>
            <person name="Liu B."/>
            <person name="Zhang X.-Y."/>
            <person name="Zhou Q.-M."/>
            <person name="Zhang T."/>
            <person name="Li H."/>
            <person name="Yu Y.-F."/>
            <person name="Zhang X.-L."/>
            <person name="Hao X.-Y."/>
            <person name="Wang M."/>
            <person name="Wang L."/>
            <person name="Wei J.-C."/>
        </authorList>
    </citation>
    <scope>NUCLEOTIDE SEQUENCE [LARGE SCALE GENOMIC DNA]</scope>
    <source>
        <strain evidence="22">Z07020 / HMAS-L-300199</strain>
    </source>
</reference>
<keyword evidence="8" id="KW-0808">Transferase</keyword>
<keyword evidence="22" id="KW-1185">Reference proteome</keyword>
<evidence type="ECO:0000259" key="20">
    <source>
        <dbReference type="PROSITE" id="PS50305"/>
    </source>
</evidence>
<feature type="binding site" evidence="17">
    <location>
        <position position="242"/>
    </location>
    <ligand>
        <name>Zn(2+)</name>
        <dbReference type="ChEBI" id="CHEBI:29105"/>
    </ligand>
</feature>
<evidence type="ECO:0000256" key="8">
    <source>
        <dbReference type="ARBA" id="ARBA00022679"/>
    </source>
</evidence>
<dbReference type="HOGENOM" id="CLU_397411_0_0_1"/>
<dbReference type="InterPro" id="IPR003000">
    <property type="entry name" value="Sirtuin"/>
</dbReference>
<feature type="binding site" evidence="17">
    <location>
        <position position="245"/>
    </location>
    <ligand>
        <name>Zn(2+)</name>
        <dbReference type="ChEBI" id="CHEBI:29105"/>
    </ligand>
</feature>
<evidence type="ECO:0000313" key="22">
    <source>
        <dbReference type="Proteomes" id="UP000019373"/>
    </source>
</evidence>
<dbReference type="Gene3D" id="3.30.1600.10">
    <property type="entry name" value="SIR2/SIRT2 'Small Domain"/>
    <property type="match status" value="1"/>
</dbReference>
<evidence type="ECO:0000256" key="12">
    <source>
        <dbReference type="ARBA" id="ARBA00023239"/>
    </source>
</evidence>
<evidence type="ECO:0000256" key="5">
    <source>
        <dbReference type="ARBA" id="ARBA00012288"/>
    </source>
</evidence>
<dbReference type="GO" id="GO:0006782">
    <property type="term" value="P:protoporphyrinogen IX biosynthetic process"/>
    <property type="evidence" value="ECO:0007669"/>
    <property type="project" value="UniProtKB-UniPathway"/>
</dbReference>
<keyword evidence="10" id="KW-0520">NAD</keyword>
<dbReference type="Gene3D" id="3.20.20.210">
    <property type="match status" value="1"/>
</dbReference>
<dbReference type="CDD" id="cd00717">
    <property type="entry name" value="URO-D"/>
    <property type="match status" value="1"/>
</dbReference>
<evidence type="ECO:0000256" key="14">
    <source>
        <dbReference type="ARBA" id="ARBA00048033"/>
    </source>
</evidence>
<dbReference type="InterPro" id="IPR006361">
    <property type="entry name" value="Uroporphyrinogen_deCO2ase_HemE"/>
</dbReference>
<accession>U1GN19</accession>
<dbReference type="UniPathway" id="UPA00251">
    <property type="reaction ID" value="UER00321"/>
</dbReference>
<evidence type="ECO:0000256" key="2">
    <source>
        <dbReference type="ARBA" id="ARBA00004804"/>
    </source>
</evidence>
<dbReference type="GeneID" id="19235961"/>
<dbReference type="InterPro" id="IPR026590">
    <property type="entry name" value="Ssirtuin_cat_dom"/>
</dbReference>
<evidence type="ECO:0000256" key="7">
    <source>
        <dbReference type="ARBA" id="ARBA00022490"/>
    </source>
</evidence>
<comment type="similarity">
    <text evidence="3">Belongs to the sirtuin family. Class I subfamily.</text>
</comment>
<evidence type="ECO:0000256" key="15">
    <source>
        <dbReference type="ARBA" id="ARBA00052550"/>
    </source>
</evidence>
<dbReference type="PROSITE" id="PS00907">
    <property type="entry name" value="UROD_2"/>
    <property type="match status" value="1"/>
</dbReference>
<feature type="binding site" evidence="17">
    <location>
        <position position="170"/>
    </location>
    <ligand>
        <name>Zn(2+)</name>
        <dbReference type="ChEBI" id="CHEBI:29105"/>
    </ligand>
</feature>
<organism evidence="21 22">
    <name type="scientific">Endocarpon pusillum (strain Z07020 / HMAS-L-300199)</name>
    <name type="common">Lichen-forming fungus</name>
    <dbReference type="NCBI Taxonomy" id="1263415"/>
    <lineage>
        <taxon>Eukaryota</taxon>
        <taxon>Fungi</taxon>
        <taxon>Dikarya</taxon>
        <taxon>Ascomycota</taxon>
        <taxon>Pezizomycotina</taxon>
        <taxon>Eurotiomycetes</taxon>
        <taxon>Chaetothyriomycetidae</taxon>
        <taxon>Verrucariales</taxon>
        <taxon>Verrucariaceae</taxon>
        <taxon>Endocarpon</taxon>
    </lineage>
</organism>
<comment type="function">
    <text evidence="16">Catalyzes the sequential decarboxylation of four acetate groups of uroporphyrinogen-III (octacarboxyporphyrin) to yield coproporphyrinogen-III (tetracarboxyporphyrin) with the formation of intermediate hepta-, hexa- and penta-carboxylate porphyrinogens in the heme biosynthesis pathway. Acts on a number of porphyrinogens, but only coproporphyrinogen III can ultimately be converted to heme.</text>
</comment>
<dbReference type="SUPFAM" id="SSF51726">
    <property type="entry name" value="UROD/MetE-like"/>
    <property type="match status" value="1"/>
</dbReference>
<dbReference type="PROSITE" id="PS50305">
    <property type="entry name" value="SIRTUIN"/>
    <property type="match status" value="1"/>
</dbReference>
<dbReference type="PROSITE" id="PS00906">
    <property type="entry name" value="UROD_1"/>
    <property type="match status" value="1"/>
</dbReference>
<dbReference type="InterPro" id="IPR000257">
    <property type="entry name" value="Uroporphyrinogen_deCOase"/>
</dbReference>
<dbReference type="HAMAP" id="MF_00218">
    <property type="entry name" value="URO_D"/>
    <property type="match status" value="1"/>
</dbReference>
<evidence type="ECO:0000256" key="6">
    <source>
        <dbReference type="ARBA" id="ARBA00014308"/>
    </source>
</evidence>
<dbReference type="GO" id="GO:0016740">
    <property type="term" value="F:transferase activity"/>
    <property type="evidence" value="ECO:0007669"/>
    <property type="project" value="UniProtKB-KW"/>
</dbReference>
<keyword evidence="17" id="KW-0479">Metal-binding</keyword>
<feature type="domain" description="Deacetylase sirtuin-type" evidence="20">
    <location>
        <begin position="35"/>
        <end position="386"/>
    </location>
</feature>
<dbReference type="Gene3D" id="3.40.50.1220">
    <property type="entry name" value="TPP-binding domain"/>
    <property type="match status" value="1"/>
</dbReference>
<feature type="active site" description="Proton acceptor" evidence="17">
    <location>
        <position position="162"/>
    </location>
</feature>
<dbReference type="FunFam" id="3.20.20.210:FF:000004">
    <property type="entry name" value="Uroporphyrinogen decarboxylase"/>
    <property type="match status" value="1"/>
</dbReference>
<dbReference type="Pfam" id="PF01208">
    <property type="entry name" value="URO-D"/>
    <property type="match status" value="1"/>
</dbReference>
<proteinExistence type="inferred from homology"/>
<evidence type="ECO:0000256" key="19">
    <source>
        <dbReference type="RuleBase" id="RU004169"/>
    </source>
</evidence>